<keyword evidence="1" id="KW-0812">Transmembrane</keyword>
<keyword evidence="3" id="KW-1185">Reference proteome</keyword>
<proteinExistence type="predicted"/>
<feature type="transmembrane region" description="Helical" evidence="1">
    <location>
        <begin position="7"/>
        <end position="25"/>
    </location>
</feature>
<name>A0A848FDF1_9BURK</name>
<comment type="caution">
    <text evidence="2">The sequence shown here is derived from an EMBL/GenBank/DDBJ whole genome shotgun (WGS) entry which is preliminary data.</text>
</comment>
<keyword evidence="1" id="KW-1133">Transmembrane helix</keyword>
<evidence type="ECO:0000256" key="1">
    <source>
        <dbReference type="SAM" id="Phobius"/>
    </source>
</evidence>
<dbReference type="EMBL" id="JABBFW010000014">
    <property type="protein sequence ID" value="NML17026.1"/>
    <property type="molecule type" value="Genomic_DNA"/>
</dbReference>
<organism evidence="2 3">
    <name type="scientific">Azohydromonas caseinilytica</name>
    <dbReference type="NCBI Taxonomy" id="2728836"/>
    <lineage>
        <taxon>Bacteria</taxon>
        <taxon>Pseudomonadati</taxon>
        <taxon>Pseudomonadota</taxon>
        <taxon>Betaproteobacteria</taxon>
        <taxon>Burkholderiales</taxon>
        <taxon>Sphaerotilaceae</taxon>
        <taxon>Azohydromonas</taxon>
    </lineage>
</organism>
<protein>
    <submittedName>
        <fullName evidence="2">Uncharacterized protein</fullName>
    </submittedName>
</protein>
<dbReference type="RefSeq" id="WP_169161924.1">
    <property type="nucleotide sequence ID" value="NZ_JABBFW010000014.1"/>
</dbReference>
<dbReference type="Proteomes" id="UP000574067">
    <property type="component" value="Unassembled WGS sequence"/>
</dbReference>
<accession>A0A848FDF1</accession>
<reference evidence="2 3" key="1">
    <citation type="submission" date="2020-04" db="EMBL/GenBank/DDBJ databases">
        <title>Azohydromonas sp. isolated from soil.</title>
        <authorList>
            <person name="Dahal R.H."/>
        </authorList>
    </citation>
    <scope>NUCLEOTIDE SEQUENCE [LARGE SCALE GENOMIC DNA]</scope>
    <source>
        <strain evidence="2 3">G-1-1-14</strain>
    </source>
</reference>
<gene>
    <name evidence="2" type="ORF">HHL10_18755</name>
</gene>
<evidence type="ECO:0000313" key="3">
    <source>
        <dbReference type="Proteomes" id="UP000574067"/>
    </source>
</evidence>
<keyword evidence="1" id="KW-0472">Membrane</keyword>
<feature type="transmembrane region" description="Helical" evidence="1">
    <location>
        <begin position="31"/>
        <end position="52"/>
    </location>
</feature>
<evidence type="ECO:0000313" key="2">
    <source>
        <dbReference type="EMBL" id="NML17026.1"/>
    </source>
</evidence>
<sequence>MFGSKAWYIASYPLTLVVLLLYTQAMASDAVFYNFLNIYFVAGIGITIFMRFKDNTQWEKLSFADKGYFYVVHAWYWPWSILRHFRGHNNK</sequence>
<dbReference type="AlphaFoldDB" id="A0A848FDF1"/>